<evidence type="ECO:0000313" key="3">
    <source>
        <dbReference type="Proteomes" id="UP000000763"/>
    </source>
</evidence>
<proteinExistence type="predicted"/>
<protein>
    <submittedName>
        <fullName evidence="2">Uncharacterized protein</fullName>
    </submittedName>
</protein>
<keyword evidence="1" id="KW-1133">Transmembrane helix</keyword>
<accession>Q69UB4</accession>
<reference evidence="3" key="1">
    <citation type="journal article" date="2005" name="Nature">
        <title>The map-based sequence of the rice genome.</title>
        <authorList>
            <consortium name="International rice genome sequencing project (IRGSP)"/>
            <person name="Matsumoto T."/>
            <person name="Wu J."/>
            <person name="Kanamori H."/>
            <person name="Katayose Y."/>
            <person name="Fujisawa M."/>
            <person name="Namiki N."/>
            <person name="Mizuno H."/>
            <person name="Yamamoto K."/>
            <person name="Antonio B.A."/>
            <person name="Baba T."/>
            <person name="Sakata K."/>
            <person name="Nagamura Y."/>
            <person name="Aoki H."/>
            <person name="Arikawa K."/>
            <person name="Arita K."/>
            <person name="Bito T."/>
            <person name="Chiden Y."/>
            <person name="Fujitsuka N."/>
            <person name="Fukunaka R."/>
            <person name="Hamada M."/>
            <person name="Harada C."/>
            <person name="Hayashi A."/>
            <person name="Hijishita S."/>
            <person name="Honda M."/>
            <person name="Hosokawa S."/>
            <person name="Ichikawa Y."/>
            <person name="Idonuma A."/>
            <person name="Iijima M."/>
            <person name="Ikeda M."/>
            <person name="Ikeno M."/>
            <person name="Ito K."/>
            <person name="Ito S."/>
            <person name="Ito T."/>
            <person name="Ito Y."/>
            <person name="Ito Y."/>
            <person name="Iwabuchi A."/>
            <person name="Kamiya K."/>
            <person name="Karasawa W."/>
            <person name="Kurita K."/>
            <person name="Katagiri S."/>
            <person name="Kikuta A."/>
            <person name="Kobayashi H."/>
            <person name="Kobayashi N."/>
            <person name="Machita K."/>
            <person name="Maehara T."/>
            <person name="Masukawa M."/>
            <person name="Mizubayashi T."/>
            <person name="Mukai Y."/>
            <person name="Nagasaki H."/>
            <person name="Nagata Y."/>
            <person name="Naito S."/>
            <person name="Nakashima M."/>
            <person name="Nakama Y."/>
            <person name="Nakamichi Y."/>
            <person name="Nakamura M."/>
            <person name="Meguro A."/>
            <person name="Negishi M."/>
            <person name="Ohta I."/>
            <person name="Ohta T."/>
            <person name="Okamoto M."/>
            <person name="Ono N."/>
            <person name="Saji S."/>
            <person name="Sakaguchi M."/>
            <person name="Sakai K."/>
            <person name="Shibata M."/>
            <person name="Shimokawa T."/>
            <person name="Song J."/>
            <person name="Takazaki Y."/>
            <person name="Terasawa K."/>
            <person name="Tsugane M."/>
            <person name="Tsuji K."/>
            <person name="Ueda S."/>
            <person name="Waki K."/>
            <person name="Yamagata H."/>
            <person name="Yamamoto M."/>
            <person name="Yamamoto S."/>
            <person name="Yamane H."/>
            <person name="Yoshiki S."/>
            <person name="Yoshihara R."/>
            <person name="Yukawa K."/>
            <person name="Zhong H."/>
            <person name="Yano M."/>
            <person name="Yuan Q."/>
            <person name="Ouyang S."/>
            <person name="Liu J."/>
            <person name="Jones K.M."/>
            <person name="Gansberger K."/>
            <person name="Moffat K."/>
            <person name="Hill J."/>
            <person name="Bera J."/>
            <person name="Fadrosh D."/>
            <person name="Jin S."/>
            <person name="Johri S."/>
            <person name="Kim M."/>
            <person name="Overton L."/>
            <person name="Reardon M."/>
            <person name="Tsitrin T."/>
            <person name="Vuong H."/>
            <person name="Weaver B."/>
            <person name="Ciecko A."/>
            <person name="Tallon L."/>
            <person name="Jackson J."/>
            <person name="Pai G."/>
            <person name="Aken S.V."/>
            <person name="Utterback T."/>
            <person name="Reidmuller S."/>
            <person name="Feldblyum T."/>
            <person name="Hsiao J."/>
            <person name="Zismann V."/>
            <person name="Iobst S."/>
            <person name="de Vazeille A.R."/>
            <person name="Buell C.R."/>
            <person name="Ying K."/>
            <person name="Li Y."/>
            <person name="Lu T."/>
            <person name="Huang Y."/>
            <person name="Zhao Q."/>
            <person name="Feng Q."/>
            <person name="Zhang L."/>
            <person name="Zhu J."/>
            <person name="Weng Q."/>
            <person name="Mu J."/>
            <person name="Lu Y."/>
            <person name="Fan D."/>
            <person name="Liu Y."/>
            <person name="Guan J."/>
            <person name="Zhang Y."/>
            <person name="Yu S."/>
            <person name="Liu X."/>
            <person name="Zhang Y."/>
            <person name="Hong G."/>
            <person name="Han B."/>
            <person name="Choisne N."/>
            <person name="Demange N."/>
            <person name="Orjeda G."/>
            <person name="Samain S."/>
            <person name="Cattolico L."/>
            <person name="Pelletier E."/>
            <person name="Couloux A."/>
            <person name="Segurens B."/>
            <person name="Wincker P."/>
            <person name="D'Hont A."/>
            <person name="Scarpelli C."/>
            <person name="Weissenbach J."/>
            <person name="Salanoubat M."/>
            <person name="Quetier F."/>
            <person name="Yu Y."/>
            <person name="Kim H.R."/>
            <person name="Rambo T."/>
            <person name="Currie J."/>
            <person name="Collura K."/>
            <person name="Luo M."/>
            <person name="Yang T."/>
            <person name="Ammiraju J.S.S."/>
            <person name="Engler F."/>
            <person name="Soderlund C."/>
            <person name="Wing R.A."/>
            <person name="Palmer L.E."/>
            <person name="de la Bastide M."/>
            <person name="Spiegel L."/>
            <person name="Nascimento L."/>
            <person name="Zutavern T."/>
            <person name="O'Shaughnessy A."/>
            <person name="Dike S."/>
            <person name="Dedhia N."/>
            <person name="Preston R."/>
            <person name="Balija V."/>
            <person name="McCombie W.R."/>
            <person name="Chow T."/>
            <person name="Chen H."/>
            <person name="Chung M."/>
            <person name="Chen C."/>
            <person name="Shaw J."/>
            <person name="Wu H."/>
            <person name="Hsiao K."/>
            <person name="Chao Y."/>
            <person name="Chu M."/>
            <person name="Cheng C."/>
            <person name="Hour A."/>
            <person name="Lee P."/>
            <person name="Lin S."/>
            <person name="Lin Y."/>
            <person name="Liou J."/>
            <person name="Liu S."/>
            <person name="Hsing Y."/>
            <person name="Raghuvanshi S."/>
            <person name="Mohanty A."/>
            <person name="Bharti A.K."/>
            <person name="Gaur A."/>
            <person name="Gupta V."/>
            <person name="Kumar D."/>
            <person name="Ravi V."/>
            <person name="Vij S."/>
            <person name="Kapur A."/>
            <person name="Khurana P."/>
            <person name="Khurana P."/>
            <person name="Khurana J.P."/>
            <person name="Tyagi A.K."/>
            <person name="Gaikwad K."/>
            <person name="Singh A."/>
            <person name="Dalal V."/>
            <person name="Srivastava S."/>
            <person name="Dixit A."/>
            <person name="Pal A.K."/>
            <person name="Ghazi I.A."/>
            <person name="Yadav M."/>
            <person name="Pandit A."/>
            <person name="Bhargava A."/>
            <person name="Sureshbabu K."/>
            <person name="Batra K."/>
            <person name="Sharma T.R."/>
            <person name="Mohapatra T."/>
            <person name="Singh N.K."/>
            <person name="Messing J."/>
            <person name="Nelson A.B."/>
            <person name="Fuks G."/>
            <person name="Kavchok S."/>
            <person name="Keizer G."/>
            <person name="Linton E."/>
            <person name="Llaca V."/>
            <person name="Song R."/>
            <person name="Tanyolac B."/>
            <person name="Young S."/>
            <person name="Ho-Il K."/>
            <person name="Hahn J.H."/>
            <person name="Sangsakoo G."/>
            <person name="Vanavichit A."/>
            <person name="de Mattos Luiz.A.T."/>
            <person name="Zimmer P.D."/>
            <person name="Malone G."/>
            <person name="Dellagostin O."/>
            <person name="de Oliveira A.C."/>
            <person name="Bevan M."/>
            <person name="Bancroft I."/>
            <person name="Minx P."/>
            <person name="Cordum H."/>
            <person name="Wilson R."/>
            <person name="Cheng Z."/>
            <person name="Jin W."/>
            <person name="Jiang J."/>
            <person name="Leong S.A."/>
            <person name="Iwama H."/>
            <person name="Gojobori T."/>
            <person name="Itoh T."/>
            <person name="Niimura Y."/>
            <person name="Fujii Y."/>
            <person name="Habara T."/>
            <person name="Sakai H."/>
            <person name="Sato Y."/>
            <person name="Wilson G."/>
            <person name="Kumar K."/>
            <person name="McCouch S."/>
            <person name="Juretic N."/>
            <person name="Hoen D."/>
            <person name="Wright S."/>
            <person name="Bruskiewich R."/>
            <person name="Bureau T."/>
            <person name="Miyao A."/>
            <person name="Hirochika H."/>
            <person name="Nishikawa T."/>
            <person name="Kadowaki K."/>
            <person name="Sugiura M."/>
            <person name="Burr B."/>
            <person name="Sasaki T."/>
        </authorList>
    </citation>
    <scope>NUCLEOTIDE SEQUENCE [LARGE SCALE GENOMIC DNA]</scope>
    <source>
        <strain evidence="3">cv. Nipponbare</strain>
    </source>
</reference>
<feature type="transmembrane region" description="Helical" evidence="1">
    <location>
        <begin position="104"/>
        <end position="122"/>
    </location>
</feature>
<evidence type="ECO:0000313" key="2">
    <source>
        <dbReference type="EMBL" id="BAD30753.1"/>
    </source>
</evidence>
<dbReference type="Proteomes" id="UP000000763">
    <property type="component" value="Chromosome 7"/>
</dbReference>
<sequence length="129" mass="13980">MATTSELNDDNNNVDVSQWKAVIAGRRRLHDEFLIQCLHRSRTSSLLPFTAIEAQAADLLLMSLRVSYPPIQSSLATDLPLSRPLLVDPSPFEPIGGGCTPPDLIVVITVVALATIISVVVAKSTMWLS</sequence>
<evidence type="ECO:0000256" key="1">
    <source>
        <dbReference type="SAM" id="Phobius"/>
    </source>
</evidence>
<dbReference type="AlphaFoldDB" id="Q69UB4"/>
<name>Q69UB4_ORYSJ</name>
<organism evidence="2 3">
    <name type="scientific">Oryza sativa subsp. japonica</name>
    <name type="common">Rice</name>
    <dbReference type="NCBI Taxonomy" id="39947"/>
    <lineage>
        <taxon>Eukaryota</taxon>
        <taxon>Viridiplantae</taxon>
        <taxon>Streptophyta</taxon>
        <taxon>Embryophyta</taxon>
        <taxon>Tracheophyta</taxon>
        <taxon>Spermatophyta</taxon>
        <taxon>Magnoliopsida</taxon>
        <taxon>Liliopsida</taxon>
        <taxon>Poales</taxon>
        <taxon>Poaceae</taxon>
        <taxon>BOP clade</taxon>
        <taxon>Oryzoideae</taxon>
        <taxon>Oryzeae</taxon>
        <taxon>Oryzinae</taxon>
        <taxon>Oryza</taxon>
        <taxon>Oryza sativa</taxon>
    </lineage>
</organism>
<keyword evidence="1" id="KW-0472">Membrane</keyword>
<reference evidence="3" key="2">
    <citation type="journal article" date="2008" name="Nucleic Acids Res.">
        <title>The rice annotation project database (RAP-DB): 2008 update.</title>
        <authorList>
            <consortium name="The rice annotation project (RAP)"/>
        </authorList>
    </citation>
    <scope>GENOME REANNOTATION</scope>
    <source>
        <strain evidence="3">cv. Nipponbare</strain>
    </source>
</reference>
<dbReference type="EMBL" id="AP004573">
    <property type="protein sequence ID" value="BAD30753.1"/>
    <property type="molecule type" value="Genomic_DNA"/>
</dbReference>
<gene>
    <name evidence="2" type="primary">P0678G09.23</name>
</gene>
<keyword evidence="1" id="KW-0812">Transmembrane</keyword>